<dbReference type="HOGENOM" id="CLU_889919_0_0_1"/>
<dbReference type="RefSeq" id="XP_001023210.1">
    <property type="nucleotide sequence ID" value="XM_001023210.1"/>
</dbReference>
<proteinExistence type="predicted"/>
<dbReference type="EMBL" id="GG662512">
    <property type="protein sequence ID" value="EAS02965.1"/>
    <property type="molecule type" value="Genomic_DNA"/>
</dbReference>
<dbReference type="Proteomes" id="UP000009168">
    <property type="component" value="Unassembled WGS sequence"/>
</dbReference>
<dbReference type="GeneID" id="7831722"/>
<gene>
    <name evidence="1" type="ORF">TTHERM_00494170</name>
</gene>
<dbReference type="AlphaFoldDB" id="I7LWW1"/>
<organism evidence="1 2">
    <name type="scientific">Tetrahymena thermophila (strain SB210)</name>
    <dbReference type="NCBI Taxonomy" id="312017"/>
    <lineage>
        <taxon>Eukaryota</taxon>
        <taxon>Sar</taxon>
        <taxon>Alveolata</taxon>
        <taxon>Ciliophora</taxon>
        <taxon>Intramacronucleata</taxon>
        <taxon>Oligohymenophorea</taxon>
        <taxon>Hymenostomatida</taxon>
        <taxon>Tetrahymenina</taxon>
        <taxon>Tetrahymenidae</taxon>
        <taxon>Tetrahymena</taxon>
    </lineage>
</organism>
<dbReference type="InParanoid" id="I7LWW1"/>
<sequence>MRNQLVDILKSDLPNYSVYQRNLIGIPDPYSYNLESGMSNHIIINQQDFNINEDYRQFTKKVSQNQNYTPVIEQENRPITYIQQDIPNFDIEYKGTRSLFSNKYKKYQDPMQKELDLLKQSDVQILRQQVTQSQHNLGTALSFSTDRPFSSSLQQSRQLSEQRTLLPSYLNSKQISVRNNYNQSTDFKSSYEGYSNKQNRQLNNDRLEKQYKYTNQNDNQVYKSMVFESRYNVQPNYSRFLLESGERKVFTSEKKSPYTSQLMFNQYSQQENINEATNVKNPLNLQTPYFQKLNTTQITDKPQIFTKQVNTFY</sequence>
<reference evidence="2" key="1">
    <citation type="journal article" date="2006" name="PLoS Biol.">
        <title>Macronuclear genome sequence of the ciliate Tetrahymena thermophila, a model eukaryote.</title>
        <authorList>
            <person name="Eisen J.A."/>
            <person name="Coyne R.S."/>
            <person name="Wu M."/>
            <person name="Wu D."/>
            <person name="Thiagarajan M."/>
            <person name="Wortman J.R."/>
            <person name="Badger J.H."/>
            <person name="Ren Q."/>
            <person name="Amedeo P."/>
            <person name="Jones K.M."/>
            <person name="Tallon L.J."/>
            <person name="Delcher A.L."/>
            <person name="Salzberg S.L."/>
            <person name="Silva J.C."/>
            <person name="Haas B.J."/>
            <person name="Majoros W.H."/>
            <person name="Farzad M."/>
            <person name="Carlton J.M."/>
            <person name="Smith R.K. Jr."/>
            <person name="Garg J."/>
            <person name="Pearlman R.E."/>
            <person name="Karrer K.M."/>
            <person name="Sun L."/>
            <person name="Manning G."/>
            <person name="Elde N.C."/>
            <person name="Turkewitz A.P."/>
            <person name="Asai D.J."/>
            <person name="Wilkes D.E."/>
            <person name="Wang Y."/>
            <person name="Cai H."/>
            <person name="Collins K."/>
            <person name="Stewart B.A."/>
            <person name="Lee S.R."/>
            <person name="Wilamowska K."/>
            <person name="Weinberg Z."/>
            <person name="Ruzzo W.L."/>
            <person name="Wloga D."/>
            <person name="Gaertig J."/>
            <person name="Frankel J."/>
            <person name="Tsao C.-C."/>
            <person name="Gorovsky M.A."/>
            <person name="Keeling P.J."/>
            <person name="Waller R.F."/>
            <person name="Patron N.J."/>
            <person name="Cherry J.M."/>
            <person name="Stover N.A."/>
            <person name="Krieger C.J."/>
            <person name="del Toro C."/>
            <person name="Ryder H.F."/>
            <person name="Williamson S.C."/>
            <person name="Barbeau R.A."/>
            <person name="Hamilton E.P."/>
            <person name="Orias E."/>
        </authorList>
    </citation>
    <scope>NUCLEOTIDE SEQUENCE [LARGE SCALE GENOMIC DNA]</scope>
    <source>
        <strain evidence="2">SB210</strain>
    </source>
</reference>
<keyword evidence="2" id="KW-1185">Reference proteome</keyword>
<evidence type="ECO:0000313" key="1">
    <source>
        <dbReference type="EMBL" id="EAS02965.1"/>
    </source>
</evidence>
<protein>
    <submittedName>
        <fullName evidence="1">Uncharacterized protein</fullName>
    </submittedName>
</protein>
<name>I7LWW1_TETTS</name>
<accession>I7LWW1</accession>
<evidence type="ECO:0000313" key="2">
    <source>
        <dbReference type="Proteomes" id="UP000009168"/>
    </source>
</evidence>
<dbReference type="KEGG" id="tet:TTHERM_00494170"/>